<comment type="caution">
    <text evidence="1">The sequence shown here is derived from an EMBL/GenBank/DDBJ whole genome shotgun (WGS) entry which is preliminary data.</text>
</comment>
<evidence type="ECO:0000313" key="2">
    <source>
        <dbReference type="Proteomes" id="UP000033980"/>
    </source>
</evidence>
<protein>
    <submittedName>
        <fullName evidence="1">Uncharacterized protein</fullName>
    </submittedName>
</protein>
<proteinExistence type="predicted"/>
<name>A0A0G1FGN9_9BACT</name>
<reference evidence="1 2" key="1">
    <citation type="journal article" date="2015" name="Nature">
        <title>rRNA introns, odd ribosomes, and small enigmatic genomes across a large radiation of phyla.</title>
        <authorList>
            <person name="Brown C.T."/>
            <person name="Hug L.A."/>
            <person name="Thomas B.C."/>
            <person name="Sharon I."/>
            <person name="Castelle C.J."/>
            <person name="Singh A."/>
            <person name="Wilkins M.J."/>
            <person name="Williams K.H."/>
            <person name="Banfield J.F."/>
        </authorList>
    </citation>
    <scope>NUCLEOTIDE SEQUENCE [LARGE SCALE GENOMIC DNA]</scope>
</reference>
<dbReference type="EMBL" id="LCFK01000013">
    <property type="protein sequence ID" value="KKS94276.1"/>
    <property type="molecule type" value="Genomic_DNA"/>
</dbReference>
<accession>A0A0G1FGN9</accession>
<gene>
    <name evidence="1" type="ORF">UV68_C0013G0002</name>
</gene>
<dbReference type="Proteomes" id="UP000033980">
    <property type="component" value="Unassembled WGS sequence"/>
</dbReference>
<dbReference type="AlphaFoldDB" id="A0A0G1FGN9"/>
<evidence type="ECO:0000313" key="1">
    <source>
        <dbReference type="EMBL" id="KKS94276.1"/>
    </source>
</evidence>
<organism evidence="1 2">
    <name type="scientific">Candidatus Collierbacteria bacterium GW2011_GWC2_43_12</name>
    <dbReference type="NCBI Taxonomy" id="1618390"/>
    <lineage>
        <taxon>Bacteria</taxon>
        <taxon>Candidatus Collieribacteriota</taxon>
    </lineage>
</organism>
<sequence length="134" mass="15007">MLSTILGLGVIVAVGYFGPNLVLASENTPAYTNMVSRIAQKFNLKESDVEAVFAAVKDERHAEMKSIREEKLSQAVSDGVITEAQKNNLLSKMEQNETARHEMRAEMQKWFADQGIDHEKLRGYLGHGNRFGPR</sequence>